<gene>
    <name evidence="1" type="ORF">BCF59_0254</name>
</gene>
<dbReference type="EMBL" id="SOCN01000001">
    <property type="protein sequence ID" value="TDV24296.1"/>
    <property type="molecule type" value="Genomic_DNA"/>
</dbReference>
<name>A0A4R7UDZ6_9BACT</name>
<organism evidence="1 2">
    <name type="scientific">Mycoplasmopsis mustelae</name>
    <dbReference type="NCBI Taxonomy" id="171289"/>
    <lineage>
        <taxon>Bacteria</taxon>
        <taxon>Bacillati</taxon>
        <taxon>Mycoplasmatota</taxon>
        <taxon>Mycoplasmoidales</taxon>
        <taxon>Metamycoplasmataceae</taxon>
        <taxon>Mycoplasmopsis</taxon>
    </lineage>
</organism>
<keyword evidence="2" id="KW-1185">Reference proteome</keyword>
<dbReference type="RefSeq" id="WP_166666786.1">
    <property type="nucleotide sequence ID" value="NZ_SOCN01000001.1"/>
</dbReference>
<accession>A0A4R7UDZ6</accession>
<dbReference type="Proteomes" id="UP000295757">
    <property type="component" value="Unassembled WGS sequence"/>
</dbReference>
<proteinExistence type="predicted"/>
<evidence type="ECO:0000313" key="2">
    <source>
        <dbReference type="Proteomes" id="UP000295757"/>
    </source>
</evidence>
<dbReference type="AlphaFoldDB" id="A0A4R7UDZ6"/>
<sequence length="52" mass="6040">MKIKFNIANSKELTDFEKKKRNIIIAISENYNETNKKLAIKLGISIRSVFLL</sequence>
<reference evidence="1 2" key="1">
    <citation type="submission" date="2019-03" db="EMBL/GenBank/DDBJ databases">
        <title>Genomic Encyclopedia of Archaeal and Bacterial Type Strains, Phase II (KMG-II): from individual species to whole genera.</title>
        <authorList>
            <person name="Goeker M."/>
        </authorList>
    </citation>
    <scope>NUCLEOTIDE SEQUENCE [LARGE SCALE GENOMIC DNA]</scope>
    <source>
        <strain evidence="1 2">ATCC 35214</strain>
    </source>
</reference>
<evidence type="ECO:0000313" key="1">
    <source>
        <dbReference type="EMBL" id="TDV24296.1"/>
    </source>
</evidence>
<comment type="caution">
    <text evidence="1">The sequence shown here is derived from an EMBL/GenBank/DDBJ whole genome shotgun (WGS) entry which is preliminary data.</text>
</comment>
<protein>
    <submittedName>
        <fullName evidence="1">Uncharacterized protein</fullName>
    </submittedName>
</protein>